<protein>
    <recommendedName>
        <fullName evidence="1">HTH marR-type domain-containing protein</fullName>
    </recommendedName>
</protein>
<reference evidence="2 3" key="1">
    <citation type="submission" date="2024-01" db="EMBL/GenBank/DDBJ databases">
        <title>Characterization of antibiotic resistant novel bacterial strains and their environmental applications.</title>
        <authorList>
            <person name="Manzoor S."/>
            <person name="Abbas S."/>
            <person name="Arshad M."/>
            <person name="Ahmed I."/>
        </authorList>
    </citation>
    <scope>NUCLEOTIDE SEQUENCE [LARGE SCALE GENOMIC DNA]</scope>
    <source>
        <strain evidence="2 3">NCCP-602</strain>
    </source>
</reference>
<sequence>MSEGEDEAILGAACFRLGLLGARLTQAFSERIEQIGLTHKQVGLLAVVNAGLAQSQRDIATRLQVAPSLVVSLVDQLIEIGAVTRSRSVSDRRVQTIELTERGRSLLAESNSAAADLDSEFRSTLSQPGRAALDTLLRELDVQHTATRTVIE</sequence>
<feature type="domain" description="HTH marR-type" evidence="1">
    <location>
        <begin position="1"/>
        <end position="142"/>
    </location>
</feature>
<evidence type="ECO:0000259" key="1">
    <source>
        <dbReference type="PROSITE" id="PS50995"/>
    </source>
</evidence>
<organism evidence="2 3">
    <name type="scientific">Brevibacterium metallidurans</name>
    <dbReference type="NCBI Taxonomy" id="1482676"/>
    <lineage>
        <taxon>Bacteria</taxon>
        <taxon>Bacillati</taxon>
        <taxon>Actinomycetota</taxon>
        <taxon>Actinomycetes</taxon>
        <taxon>Micrococcales</taxon>
        <taxon>Brevibacteriaceae</taxon>
        <taxon>Brevibacterium</taxon>
    </lineage>
</organism>
<evidence type="ECO:0000313" key="2">
    <source>
        <dbReference type="EMBL" id="GAA0034100.1"/>
    </source>
</evidence>
<keyword evidence="3" id="KW-1185">Reference proteome</keyword>
<dbReference type="Pfam" id="PF01047">
    <property type="entry name" value="MarR"/>
    <property type="match status" value="1"/>
</dbReference>
<dbReference type="RefSeq" id="WP_259786690.1">
    <property type="nucleotide sequence ID" value="NZ_BAAAAF010000001.1"/>
</dbReference>
<dbReference type="PRINTS" id="PR00598">
    <property type="entry name" value="HTHMARR"/>
</dbReference>
<dbReference type="InterPro" id="IPR036388">
    <property type="entry name" value="WH-like_DNA-bd_sf"/>
</dbReference>
<gene>
    <name evidence="2" type="ORF">NCCP602_00610</name>
</gene>
<name>A0ABN0SJ30_9MICO</name>
<dbReference type="Gene3D" id="1.10.10.10">
    <property type="entry name" value="Winged helix-like DNA-binding domain superfamily/Winged helix DNA-binding domain"/>
    <property type="match status" value="1"/>
</dbReference>
<dbReference type="SMART" id="SM00347">
    <property type="entry name" value="HTH_MARR"/>
    <property type="match status" value="1"/>
</dbReference>
<comment type="caution">
    <text evidence="2">The sequence shown here is derived from an EMBL/GenBank/DDBJ whole genome shotgun (WGS) entry which is preliminary data.</text>
</comment>
<dbReference type="InterPro" id="IPR036390">
    <property type="entry name" value="WH_DNA-bd_sf"/>
</dbReference>
<proteinExistence type="predicted"/>
<evidence type="ECO:0000313" key="3">
    <source>
        <dbReference type="Proteomes" id="UP001498238"/>
    </source>
</evidence>
<dbReference type="InterPro" id="IPR000835">
    <property type="entry name" value="HTH_MarR-typ"/>
</dbReference>
<dbReference type="PANTHER" id="PTHR33164:SF103">
    <property type="entry name" value="REGULATORY PROTEIN MARR"/>
    <property type="match status" value="1"/>
</dbReference>
<dbReference type="SUPFAM" id="SSF46785">
    <property type="entry name" value="Winged helix' DNA-binding domain"/>
    <property type="match status" value="1"/>
</dbReference>
<dbReference type="InterPro" id="IPR039422">
    <property type="entry name" value="MarR/SlyA-like"/>
</dbReference>
<dbReference type="PANTHER" id="PTHR33164">
    <property type="entry name" value="TRANSCRIPTIONAL REGULATOR, MARR FAMILY"/>
    <property type="match status" value="1"/>
</dbReference>
<accession>A0ABN0SJ30</accession>
<dbReference type="Proteomes" id="UP001498238">
    <property type="component" value="Unassembled WGS sequence"/>
</dbReference>
<dbReference type="PROSITE" id="PS50995">
    <property type="entry name" value="HTH_MARR_2"/>
    <property type="match status" value="1"/>
</dbReference>
<dbReference type="EMBL" id="BAAAAF010000001">
    <property type="protein sequence ID" value="GAA0034100.1"/>
    <property type="molecule type" value="Genomic_DNA"/>
</dbReference>